<dbReference type="PANTHER" id="PTHR30605:SF0">
    <property type="entry name" value="ANHYDRO-N-ACETYLMURAMIC ACID KINASE"/>
    <property type="match status" value="1"/>
</dbReference>
<keyword evidence="1" id="KW-0067">ATP-binding</keyword>
<keyword evidence="3" id="KW-1185">Reference proteome</keyword>
<comment type="caution">
    <text evidence="2">The sequence shown here is derived from an EMBL/GenBank/DDBJ whole genome shotgun (WGS) entry which is preliminary data.</text>
</comment>
<comment type="function">
    <text evidence="1">Catalyzes the specific phosphorylation of 1,6-anhydro-N-acetylmuramic acid (anhMurNAc) with the simultaneous cleavage of the 1,6-anhydro ring, generating MurNAc-6-P. Is required for the utilization of anhMurNAc either imported from the medium or derived from its own cell wall murein, and thus plays a role in cell wall recycling.</text>
</comment>
<dbReference type="NCBIfam" id="NF007148">
    <property type="entry name" value="PRK09585.3-2"/>
    <property type="match status" value="1"/>
</dbReference>
<gene>
    <name evidence="1" type="primary">anmK</name>
    <name evidence="2" type="ORF">GCM10009105_11940</name>
</gene>
<dbReference type="SUPFAM" id="SSF53067">
    <property type="entry name" value="Actin-like ATPase domain"/>
    <property type="match status" value="1"/>
</dbReference>
<organism evidence="2 3">
    <name type="scientific">Dokdonella soli</name>
    <dbReference type="NCBI Taxonomy" id="529810"/>
    <lineage>
        <taxon>Bacteria</taxon>
        <taxon>Pseudomonadati</taxon>
        <taxon>Pseudomonadota</taxon>
        <taxon>Gammaproteobacteria</taxon>
        <taxon>Lysobacterales</taxon>
        <taxon>Rhodanobacteraceae</taxon>
        <taxon>Dokdonella</taxon>
    </lineage>
</organism>
<sequence length="375" mass="39149">MAASASLYLGLISGTSADGIDAALVRFEPRLQVIAAQTMPYPDSLRERVLALATSRAAITLDDYGRLDVEIGEHFADTAQALLRAAGIGPSAVSAIGSHGQTVRHRPHGALPFTLQIGDPSVIAERTGILTVADFRRADLAAGGQGAPLLPALHAAVFADPAVPRAILNLGGIANVTVLCASHDVLGFDTGPANCLLDAWAARHLGTPRDDNGAWARSGRVDTTLLARWLDDPYFAAVPPKSTGREVFNLDWLDARLPAGLAPADVQATLLALSARSIVDALRAHGRGAREVYACGGGVHNPMLMDALRSELPDVRVDTTAMLGLDPDYVEAAGFAWLARARLSGEPGNLPAVTGARGPRLLGAVYPAPSLPTSR</sequence>
<feature type="binding site" evidence="1">
    <location>
        <begin position="14"/>
        <end position="21"/>
    </location>
    <ligand>
        <name>ATP</name>
        <dbReference type="ChEBI" id="CHEBI:30616"/>
    </ligand>
</feature>
<keyword evidence="1" id="KW-0547">Nucleotide-binding</keyword>
<name>A0ABP3TN38_9GAMM</name>
<evidence type="ECO:0000256" key="1">
    <source>
        <dbReference type="HAMAP-Rule" id="MF_01270"/>
    </source>
</evidence>
<evidence type="ECO:0000313" key="2">
    <source>
        <dbReference type="EMBL" id="GAA0710644.1"/>
    </source>
</evidence>
<dbReference type="PANTHER" id="PTHR30605">
    <property type="entry name" value="ANHYDRO-N-ACETYLMURAMIC ACID KINASE"/>
    <property type="match status" value="1"/>
</dbReference>
<dbReference type="Pfam" id="PF03702">
    <property type="entry name" value="AnmK"/>
    <property type="match status" value="1"/>
</dbReference>
<dbReference type="InterPro" id="IPR043129">
    <property type="entry name" value="ATPase_NBD"/>
</dbReference>
<proteinExistence type="inferred from homology"/>
<comment type="similarity">
    <text evidence="1">Belongs to the anhydro-N-acetylmuramic acid kinase family.</text>
</comment>
<accession>A0ABP3TN38</accession>
<comment type="pathway">
    <text evidence="1">Cell wall biogenesis; peptidoglycan recycling.</text>
</comment>
<dbReference type="CDD" id="cd24050">
    <property type="entry name" value="ASKHA_NBD_ANMK"/>
    <property type="match status" value="1"/>
</dbReference>
<dbReference type="EC" id="2.7.1.170" evidence="1"/>
<comment type="catalytic activity">
    <reaction evidence="1">
        <text>1,6-anhydro-N-acetyl-beta-muramate + ATP + H2O = N-acetyl-D-muramate 6-phosphate + ADP + H(+)</text>
        <dbReference type="Rhea" id="RHEA:24952"/>
        <dbReference type="ChEBI" id="CHEBI:15377"/>
        <dbReference type="ChEBI" id="CHEBI:15378"/>
        <dbReference type="ChEBI" id="CHEBI:30616"/>
        <dbReference type="ChEBI" id="CHEBI:58690"/>
        <dbReference type="ChEBI" id="CHEBI:58722"/>
        <dbReference type="ChEBI" id="CHEBI:456216"/>
        <dbReference type="EC" id="2.7.1.170"/>
    </reaction>
</comment>
<dbReference type="EMBL" id="BAAAEU010000006">
    <property type="protein sequence ID" value="GAA0710644.1"/>
    <property type="molecule type" value="Genomic_DNA"/>
</dbReference>
<dbReference type="NCBIfam" id="NF007139">
    <property type="entry name" value="PRK09585.1-3"/>
    <property type="match status" value="1"/>
</dbReference>
<evidence type="ECO:0000313" key="3">
    <source>
        <dbReference type="Proteomes" id="UP001501523"/>
    </source>
</evidence>
<dbReference type="Gene3D" id="3.30.420.40">
    <property type="match status" value="2"/>
</dbReference>
<keyword evidence="1" id="KW-0808">Transferase</keyword>
<keyword evidence="1" id="KW-0119">Carbohydrate metabolism</keyword>
<dbReference type="InterPro" id="IPR005338">
    <property type="entry name" value="Anhydro_N_Ac-Mur_kinase"/>
</dbReference>
<dbReference type="HAMAP" id="MF_01270">
    <property type="entry name" value="AnhMurNAc_kinase"/>
    <property type="match status" value="1"/>
</dbReference>
<dbReference type="RefSeq" id="WP_343788186.1">
    <property type="nucleotide sequence ID" value="NZ_BAAAEU010000006.1"/>
</dbReference>
<comment type="pathway">
    <text evidence="1">Amino-sugar metabolism; 1,6-anhydro-N-acetylmuramate degradation.</text>
</comment>
<dbReference type="GO" id="GO:0016301">
    <property type="term" value="F:kinase activity"/>
    <property type="evidence" value="ECO:0007669"/>
    <property type="project" value="UniProtKB-KW"/>
</dbReference>
<keyword evidence="1 2" id="KW-0418">Kinase</keyword>
<protein>
    <recommendedName>
        <fullName evidence="1">Anhydro-N-acetylmuramic acid kinase</fullName>
        <ecNumber evidence="1">2.7.1.170</ecNumber>
    </recommendedName>
    <alternativeName>
        <fullName evidence="1">AnhMurNAc kinase</fullName>
    </alternativeName>
</protein>
<reference evidence="3" key="1">
    <citation type="journal article" date="2019" name="Int. J. Syst. Evol. Microbiol.">
        <title>The Global Catalogue of Microorganisms (GCM) 10K type strain sequencing project: providing services to taxonomists for standard genome sequencing and annotation.</title>
        <authorList>
            <consortium name="The Broad Institute Genomics Platform"/>
            <consortium name="The Broad Institute Genome Sequencing Center for Infectious Disease"/>
            <person name="Wu L."/>
            <person name="Ma J."/>
        </authorList>
    </citation>
    <scope>NUCLEOTIDE SEQUENCE [LARGE SCALE GENOMIC DNA]</scope>
    <source>
        <strain evidence="3">JCM 15421</strain>
    </source>
</reference>
<dbReference type="Proteomes" id="UP001501523">
    <property type="component" value="Unassembled WGS sequence"/>
</dbReference>